<dbReference type="Pfam" id="PF14020">
    <property type="entry name" value="DUF4236"/>
    <property type="match status" value="1"/>
</dbReference>
<sequence>MGLRFRRSVRLFPGVRLNFSRSGVSTTVGVRGATVTLGQRGSHLNLSLPGTGLSYRTRISPPVSRPLQVSEPASAWVEPQRPPPRGHPGVAAIPGTEQEIRSADVNQLTSAGLSDLKALINAARQRKSELLRAHANTAEVLRRASSRLRLAETVIVRLVTKRWIPGLVEAANLAYDAHEDVKAQLDGCFVEVDFNLGPQARASYANLVTAFERVTSCRRIWDVTSRAGVDRVAARTTASTALTRESVTFEMVEPELVQTEFKVLRLGNANGRPLQIYPGFFMMREQNGDFALIEFDEVDCRYAPSNFIEEEGAPADATQVDATWKYANKNGSRDMRFNNNYQIPVMRYGAFALSSGTGLAEAYMVSDFDKGASLARALAEHERQLSLGSSADAVALPAPVDETPADQDPFEGPLAFAARPRKYLAGDWVLLSVIVFALVFGVQWTQAHWPSSPSAADDTAAVAPVAEPQPVVVKNKPARPKRKIATAAETAAAAPPPAVEPSEPVSAQPSAPTSAEAPSNEALAAAIY</sequence>
<evidence type="ECO:0000259" key="2">
    <source>
        <dbReference type="Pfam" id="PF14020"/>
    </source>
</evidence>
<feature type="compositionally biased region" description="Low complexity" evidence="1">
    <location>
        <begin position="514"/>
        <end position="528"/>
    </location>
</feature>
<feature type="region of interest" description="Disordered" evidence="1">
    <location>
        <begin position="476"/>
        <end position="528"/>
    </location>
</feature>
<dbReference type="EMBL" id="JAAKGT010000002">
    <property type="protein sequence ID" value="NGM49398.1"/>
    <property type="molecule type" value="Genomic_DNA"/>
</dbReference>
<evidence type="ECO:0000313" key="3">
    <source>
        <dbReference type="EMBL" id="NGM49398.1"/>
    </source>
</evidence>
<gene>
    <name evidence="3" type="ORF">G5B46_07255</name>
</gene>
<name>A0A6G4QWS7_9CAUL</name>
<dbReference type="InterPro" id="IPR025330">
    <property type="entry name" value="DUF4236"/>
</dbReference>
<reference evidence="3" key="1">
    <citation type="submission" date="2020-02" db="EMBL/GenBank/DDBJ databases">
        <authorList>
            <person name="Gao J."/>
            <person name="Sun J."/>
        </authorList>
    </citation>
    <scope>NUCLEOTIDE SEQUENCE</scope>
    <source>
        <strain evidence="3">602-2</strain>
    </source>
</reference>
<evidence type="ECO:0000256" key="1">
    <source>
        <dbReference type="SAM" id="MobiDB-lite"/>
    </source>
</evidence>
<feature type="domain" description="DUF4236" evidence="2">
    <location>
        <begin position="3"/>
        <end position="56"/>
    </location>
</feature>
<dbReference type="RefSeq" id="WP_165257299.1">
    <property type="nucleotide sequence ID" value="NZ_JAAKGT010000002.1"/>
</dbReference>
<comment type="caution">
    <text evidence="3">The sequence shown here is derived from an EMBL/GenBank/DDBJ whole genome shotgun (WGS) entry which is preliminary data.</text>
</comment>
<accession>A0A6G4QWS7</accession>
<protein>
    <submittedName>
        <fullName evidence="3">DUF4236 domain-containing protein</fullName>
    </submittedName>
</protein>
<organism evidence="3">
    <name type="scientific">Caulobacter sp. 602-2</name>
    <dbReference type="NCBI Taxonomy" id="2710887"/>
    <lineage>
        <taxon>Bacteria</taxon>
        <taxon>Pseudomonadati</taxon>
        <taxon>Pseudomonadota</taxon>
        <taxon>Alphaproteobacteria</taxon>
        <taxon>Caulobacterales</taxon>
        <taxon>Caulobacteraceae</taxon>
        <taxon>Caulobacter</taxon>
    </lineage>
</organism>
<dbReference type="AlphaFoldDB" id="A0A6G4QWS7"/>
<proteinExistence type="predicted"/>